<name>A0A7H8MFT4_STRMI</name>
<reference evidence="2 3" key="1">
    <citation type="submission" date="2020-06" db="EMBL/GenBank/DDBJ databases">
        <title>Genome mining for natural products.</title>
        <authorList>
            <person name="Zhang B."/>
            <person name="Shi J."/>
            <person name="Ge H."/>
        </authorList>
    </citation>
    <scope>NUCLEOTIDE SEQUENCE [LARGE SCALE GENOMIC DNA]</scope>
    <source>
        <strain evidence="2 3">NA06532</strain>
    </source>
</reference>
<dbReference type="EMBL" id="CP054926">
    <property type="protein sequence ID" value="QKW41066.1"/>
    <property type="molecule type" value="Genomic_DNA"/>
</dbReference>
<proteinExistence type="predicted"/>
<accession>A0A7H8MFT4</accession>
<feature type="region of interest" description="Disordered" evidence="1">
    <location>
        <begin position="105"/>
        <end position="125"/>
    </location>
</feature>
<feature type="compositionally biased region" description="Basic and acidic residues" evidence="1">
    <location>
        <begin position="113"/>
        <end position="125"/>
    </location>
</feature>
<evidence type="ECO:0000256" key="1">
    <source>
        <dbReference type="SAM" id="MobiDB-lite"/>
    </source>
</evidence>
<dbReference type="RefSeq" id="WP_176142907.1">
    <property type="nucleotide sequence ID" value="NZ_CP054926.1"/>
</dbReference>
<dbReference type="AlphaFoldDB" id="A0A7H8MFT4"/>
<evidence type="ECO:0000313" key="3">
    <source>
        <dbReference type="Proteomes" id="UP000509345"/>
    </source>
</evidence>
<dbReference type="GeneID" id="87629576"/>
<gene>
    <name evidence="2" type="ORF">HUT09_00040</name>
</gene>
<evidence type="ECO:0000313" key="2">
    <source>
        <dbReference type="EMBL" id="QKW41066.1"/>
    </source>
</evidence>
<organism evidence="2 3">
    <name type="scientific">Streptomyces microflavus</name>
    <name type="common">Streptomyces lipmanii</name>
    <dbReference type="NCBI Taxonomy" id="1919"/>
    <lineage>
        <taxon>Bacteria</taxon>
        <taxon>Bacillati</taxon>
        <taxon>Actinomycetota</taxon>
        <taxon>Actinomycetes</taxon>
        <taxon>Kitasatosporales</taxon>
        <taxon>Streptomycetaceae</taxon>
        <taxon>Streptomyces</taxon>
    </lineage>
</organism>
<sequence>MPINGPTNSQKHQGGRHLVLAEALLRGIPSQLHGAATYVEVGPYLAQVMVAAQGAWMIADIDTTTALTCERVILVDVTNGRRDFYVAEGASFRAGVRARHEAFLQKQGGTRPRNPDSKHTAVRPEDVAEWRERWELLLPHPAQA</sequence>
<protein>
    <submittedName>
        <fullName evidence="2">Uncharacterized protein</fullName>
    </submittedName>
</protein>
<dbReference type="Proteomes" id="UP000509345">
    <property type="component" value="Chromosome"/>
</dbReference>